<dbReference type="Pfam" id="PF02600">
    <property type="entry name" value="DsbB"/>
    <property type="match status" value="1"/>
</dbReference>
<dbReference type="Gene3D" id="1.20.1550.10">
    <property type="entry name" value="DsbB-like"/>
    <property type="match status" value="1"/>
</dbReference>
<organism evidence="13 14">
    <name type="scientific">Paenibacillus septentrionalis</name>
    <dbReference type="NCBI Taxonomy" id="429342"/>
    <lineage>
        <taxon>Bacteria</taxon>
        <taxon>Bacillati</taxon>
        <taxon>Bacillota</taxon>
        <taxon>Bacilli</taxon>
        <taxon>Bacillales</taxon>
        <taxon>Paenibacillaceae</taxon>
        <taxon>Paenibacillus</taxon>
    </lineage>
</organism>
<dbReference type="HAMAP" id="MF_00287">
    <property type="entry name" value="BdbC"/>
    <property type="match status" value="1"/>
</dbReference>
<dbReference type="PANTHER" id="PTHR43469">
    <property type="entry name" value="DISULFIDE FORMATION PROTEIN-RELATED"/>
    <property type="match status" value="1"/>
</dbReference>
<evidence type="ECO:0000256" key="9">
    <source>
        <dbReference type="ARBA" id="ARBA00023157"/>
    </source>
</evidence>
<dbReference type="NCBIfam" id="NF002849">
    <property type="entry name" value="PRK03113.1"/>
    <property type="match status" value="1"/>
</dbReference>
<keyword evidence="6 12" id="KW-1133">Transmembrane helix</keyword>
<keyword evidence="9" id="KW-1015">Disulfide bond</keyword>
<comment type="caution">
    <text evidence="13">The sequence shown here is derived from an EMBL/GenBank/DDBJ whole genome shotgun (WGS) entry which is preliminary data.</text>
</comment>
<keyword evidence="7" id="KW-0560">Oxidoreductase</keyword>
<keyword evidence="5" id="KW-0249">Electron transport</keyword>
<evidence type="ECO:0000313" key="14">
    <source>
        <dbReference type="Proteomes" id="UP001596233"/>
    </source>
</evidence>
<evidence type="ECO:0000256" key="5">
    <source>
        <dbReference type="ARBA" id="ARBA00022982"/>
    </source>
</evidence>
<evidence type="ECO:0000256" key="8">
    <source>
        <dbReference type="ARBA" id="ARBA00023136"/>
    </source>
</evidence>
<keyword evidence="8 12" id="KW-0472">Membrane</keyword>
<dbReference type="PANTHER" id="PTHR43469:SF1">
    <property type="entry name" value="SPBETA PROPHAGE-DERIVED DISULFIDE BOND FORMATION PROTEIN B"/>
    <property type="match status" value="1"/>
</dbReference>
<name>A0ABW1V069_9BACL</name>
<keyword evidence="11" id="KW-0676">Redox-active center</keyword>
<keyword evidence="3" id="KW-0813">Transport</keyword>
<protein>
    <submittedName>
        <fullName evidence="13">Disulfide oxidoreductase</fullName>
    </submittedName>
</protein>
<evidence type="ECO:0000256" key="10">
    <source>
        <dbReference type="ARBA" id="ARBA00023186"/>
    </source>
</evidence>
<evidence type="ECO:0000256" key="6">
    <source>
        <dbReference type="ARBA" id="ARBA00022989"/>
    </source>
</evidence>
<dbReference type="InterPro" id="IPR012187">
    <property type="entry name" value="Disulphide_bond_form_BdbC"/>
</dbReference>
<feature type="transmembrane region" description="Helical" evidence="12">
    <location>
        <begin position="12"/>
        <end position="30"/>
    </location>
</feature>
<evidence type="ECO:0000256" key="1">
    <source>
        <dbReference type="ARBA" id="ARBA00004141"/>
    </source>
</evidence>
<sequence length="152" mass="17131">MKLRLNTPNVWLGVAWLTALVATMGSLYLSEVWHFVPCELCWYQRIFMYPLVVILGIASYRQQTVMVPYVLPVVAIGGCISIYHIIIQKLPKNSDIAACGVGDVSCQDDYLYWFGWITIPMLALAAFVIIAISLMQARRLDRGNEDTLESEA</sequence>
<keyword evidence="10" id="KW-0143">Chaperone</keyword>
<dbReference type="EMBL" id="JBHSTE010000001">
    <property type="protein sequence ID" value="MFC6331112.1"/>
    <property type="molecule type" value="Genomic_DNA"/>
</dbReference>
<dbReference type="InterPro" id="IPR023380">
    <property type="entry name" value="DsbB-like_sf"/>
</dbReference>
<evidence type="ECO:0000313" key="13">
    <source>
        <dbReference type="EMBL" id="MFC6331112.1"/>
    </source>
</evidence>
<comment type="subcellular location">
    <subcellularLocation>
        <location evidence="1">Membrane</location>
        <topology evidence="1">Multi-pass membrane protein</topology>
    </subcellularLocation>
</comment>
<feature type="transmembrane region" description="Helical" evidence="12">
    <location>
        <begin position="42"/>
        <end position="60"/>
    </location>
</feature>
<evidence type="ECO:0000256" key="2">
    <source>
        <dbReference type="ARBA" id="ARBA00007602"/>
    </source>
</evidence>
<comment type="similarity">
    <text evidence="2">Belongs to the DsbB family. BdbC subfamily.</text>
</comment>
<proteinExistence type="inferred from homology"/>
<dbReference type="RefSeq" id="WP_379229998.1">
    <property type="nucleotide sequence ID" value="NZ_JBHSTE010000001.1"/>
</dbReference>
<dbReference type="SUPFAM" id="SSF158442">
    <property type="entry name" value="DsbB-like"/>
    <property type="match status" value="1"/>
</dbReference>
<feature type="transmembrane region" description="Helical" evidence="12">
    <location>
        <begin position="67"/>
        <end position="86"/>
    </location>
</feature>
<evidence type="ECO:0000256" key="11">
    <source>
        <dbReference type="ARBA" id="ARBA00023284"/>
    </source>
</evidence>
<dbReference type="PIRSF" id="PIRSF036659">
    <property type="entry name" value="BdbC"/>
    <property type="match status" value="1"/>
</dbReference>
<evidence type="ECO:0000256" key="4">
    <source>
        <dbReference type="ARBA" id="ARBA00022692"/>
    </source>
</evidence>
<evidence type="ECO:0000256" key="7">
    <source>
        <dbReference type="ARBA" id="ARBA00023002"/>
    </source>
</evidence>
<dbReference type="Proteomes" id="UP001596233">
    <property type="component" value="Unassembled WGS sequence"/>
</dbReference>
<reference evidence="14" key="1">
    <citation type="journal article" date="2019" name="Int. J. Syst. Evol. Microbiol.">
        <title>The Global Catalogue of Microorganisms (GCM) 10K type strain sequencing project: providing services to taxonomists for standard genome sequencing and annotation.</title>
        <authorList>
            <consortium name="The Broad Institute Genomics Platform"/>
            <consortium name="The Broad Institute Genome Sequencing Center for Infectious Disease"/>
            <person name="Wu L."/>
            <person name="Ma J."/>
        </authorList>
    </citation>
    <scope>NUCLEOTIDE SEQUENCE [LARGE SCALE GENOMIC DNA]</scope>
    <source>
        <strain evidence="14">PCU 280</strain>
    </source>
</reference>
<evidence type="ECO:0000256" key="12">
    <source>
        <dbReference type="SAM" id="Phobius"/>
    </source>
</evidence>
<keyword evidence="14" id="KW-1185">Reference proteome</keyword>
<feature type="transmembrane region" description="Helical" evidence="12">
    <location>
        <begin position="110"/>
        <end position="134"/>
    </location>
</feature>
<dbReference type="InterPro" id="IPR003752">
    <property type="entry name" value="DiS_bond_form_DsbB/BdbC"/>
</dbReference>
<keyword evidence="4 12" id="KW-0812">Transmembrane</keyword>
<accession>A0ABW1V069</accession>
<gene>
    <name evidence="13" type="ORF">ACFP56_00640</name>
</gene>
<evidence type="ECO:0000256" key="3">
    <source>
        <dbReference type="ARBA" id="ARBA00022448"/>
    </source>
</evidence>